<dbReference type="GO" id="GO:0020037">
    <property type="term" value="F:heme binding"/>
    <property type="evidence" value="ECO:0007669"/>
    <property type="project" value="InterPro"/>
</dbReference>
<keyword evidence="13" id="KW-0560">Oxidoreductase</keyword>
<dbReference type="PRINTS" id="PR00363">
    <property type="entry name" value="CYTOCHROMEB5"/>
</dbReference>
<gene>
    <name evidence="23" type="ORF">Clacol_004673</name>
</gene>
<dbReference type="PIRSF" id="PIRSF005149">
    <property type="entry name" value="IPC-B_HD"/>
    <property type="match status" value="1"/>
</dbReference>
<dbReference type="PANTHER" id="PTHR12863:SF1">
    <property type="entry name" value="FATTY ACID 2-HYDROXYLASE"/>
    <property type="match status" value="1"/>
</dbReference>
<keyword evidence="11 18" id="KW-0862">Zinc</keyword>
<evidence type="ECO:0000256" key="12">
    <source>
        <dbReference type="ARBA" id="ARBA00022989"/>
    </source>
</evidence>
<feature type="domain" description="Cytochrome b5 heme-binding" evidence="22">
    <location>
        <begin position="36"/>
        <end position="114"/>
    </location>
</feature>
<keyword evidence="12 21" id="KW-1133">Transmembrane helix</keyword>
<keyword evidence="9" id="KW-0256">Endoplasmic reticulum</keyword>
<dbReference type="InterPro" id="IPR036400">
    <property type="entry name" value="Cyt_B5-like_heme/steroid_sf"/>
</dbReference>
<evidence type="ECO:0000256" key="16">
    <source>
        <dbReference type="ARBA" id="ARBA00023136"/>
    </source>
</evidence>
<sequence length="403" mass="46368">MTSCVSNGNGNSDGLETKTNGSINSKRGGASPRRRLKLYTFEDVSRHQKSGDCWVVRNELVYNVSNFLSDHPGGDDVVLAWAGKDIGDVMRNGEHEHSEAAFEMMSEYLVGRIGRDAGVVDEDWVATEDFHPDDTDAAADFEKCEFIDLRRPLLRQVWTGNFSKSFYLNQIHQPRHLAESARLFGPSYLEVLTRTKWYVVPIFWLPIAGYLFSLSLIQFSYPAPYARSFFPYTPPPVFSLNTLLRIPSSSFLKSVSCFLLGNLIWTFLEYTLHRFLFHIDEMLPDKPAFLVLHFLTHGVHHYLPMDRLRLVMPPVLFFVLSFPFTRLAYILFPTAMANGVISGSFTFYVLYDCMHYALHHTKLPTYMREMKKYHLAHHYKNFELGFGVTSKIWDIVFNTVLPV</sequence>
<organism evidence="23 24">
    <name type="scientific">Clathrus columnatus</name>
    <dbReference type="NCBI Taxonomy" id="1419009"/>
    <lineage>
        <taxon>Eukaryota</taxon>
        <taxon>Fungi</taxon>
        <taxon>Dikarya</taxon>
        <taxon>Basidiomycota</taxon>
        <taxon>Agaricomycotina</taxon>
        <taxon>Agaricomycetes</taxon>
        <taxon>Phallomycetidae</taxon>
        <taxon>Phallales</taxon>
        <taxon>Clathraceae</taxon>
        <taxon>Clathrus</taxon>
    </lineage>
</organism>
<feature type="binding site" evidence="18">
    <location>
        <position position="278"/>
    </location>
    <ligand>
        <name>Zn(2+)</name>
        <dbReference type="ChEBI" id="CHEBI:29105"/>
        <label>1</label>
    </ligand>
</feature>
<dbReference type="InterPro" id="IPR014430">
    <property type="entry name" value="Scs7"/>
</dbReference>
<evidence type="ECO:0000256" key="8">
    <source>
        <dbReference type="ARBA" id="ARBA00022723"/>
    </source>
</evidence>
<keyword evidence="7 21" id="KW-0812">Transmembrane</keyword>
<evidence type="ECO:0000256" key="14">
    <source>
        <dbReference type="ARBA" id="ARBA00023004"/>
    </source>
</evidence>
<feature type="binding site" evidence="18">
    <location>
        <position position="297"/>
    </location>
    <ligand>
        <name>Zn(2+)</name>
        <dbReference type="ChEBI" id="CHEBI:29105"/>
        <label>1</label>
    </ligand>
</feature>
<keyword evidence="17" id="KW-0275">Fatty acid biosynthesis</keyword>
<feature type="binding site" evidence="18">
    <location>
        <position position="273"/>
    </location>
    <ligand>
        <name>Zn(2+)</name>
        <dbReference type="ChEBI" id="CHEBI:29105"/>
        <label>1</label>
    </ligand>
</feature>
<comment type="pathway">
    <text evidence="2">Sphingolipid metabolism.</text>
</comment>
<evidence type="ECO:0000256" key="21">
    <source>
        <dbReference type="SAM" id="Phobius"/>
    </source>
</evidence>
<dbReference type="InterPro" id="IPR006694">
    <property type="entry name" value="Fatty_acid_hydroxylase"/>
</dbReference>
<comment type="pathway">
    <text evidence="3">Lipid metabolism.</text>
</comment>
<dbReference type="SUPFAM" id="SSF55856">
    <property type="entry name" value="Cytochrome b5-like heme/steroid binding domain"/>
    <property type="match status" value="1"/>
</dbReference>
<keyword evidence="24" id="KW-1185">Reference proteome</keyword>
<evidence type="ECO:0000256" key="17">
    <source>
        <dbReference type="ARBA" id="ARBA00023160"/>
    </source>
</evidence>
<keyword evidence="10" id="KW-0276">Fatty acid metabolism</keyword>
<dbReference type="GO" id="GO:0006633">
    <property type="term" value="P:fatty acid biosynthetic process"/>
    <property type="evidence" value="ECO:0007669"/>
    <property type="project" value="UniProtKB-KW"/>
</dbReference>
<evidence type="ECO:0000256" key="18">
    <source>
        <dbReference type="PIRSR" id="PIRSR005149-1"/>
    </source>
</evidence>
<evidence type="ECO:0000256" key="13">
    <source>
        <dbReference type="ARBA" id="ARBA00023002"/>
    </source>
</evidence>
<dbReference type="InterPro" id="IPR018506">
    <property type="entry name" value="Cyt_B5_heme-BS"/>
</dbReference>
<keyword evidence="8 18" id="KW-0479">Metal-binding</keyword>
<feature type="binding site" evidence="18">
    <location>
        <position position="377"/>
    </location>
    <ligand>
        <name>Zn(2+)</name>
        <dbReference type="ChEBI" id="CHEBI:29105"/>
        <label>1</label>
    </ligand>
</feature>
<evidence type="ECO:0000256" key="4">
    <source>
        <dbReference type="ARBA" id="ARBA00005747"/>
    </source>
</evidence>
<evidence type="ECO:0000256" key="2">
    <source>
        <dbReference type="ARBA" id="ARBA00004991"/>
    </source>
</evidence>
<feature type="binding site" description="axial binding residue" evidence="19">
    <location>
        <position position="71"/>
    </location>
    <ligand>
        <name>heme</name>
        <dbReference type="ChEBI" id="CHEBI:30413"/>
    </ligand>
    <ligandPart>
        <name>Fe</name>
        <dbReference type="ChEBI" id="CHEBI:18248"/>
    </ligandPart>
</feature>
<dbReference type="Pfam" id="PF04116">
    <property type="entry name" value="FA_hydroxylase"/>
    <property type="match status" value="1"/>
</dbReference>
<comment type="cofactor">
    <cofactor evidence="19">
        <name>Fe cation</name>
        <dbReference type="ChEBI" id="CHEBI:24875"/>
    </cofactor>
</comment>
<dbReference type="PROSITE" id="PS00191">
    <property type="entry name" value="CYTOCHROME_B5_1"/>
    <property type="match status" value="1"/>
</dbReference>
<keyword evidence="15" id="KW-0443">Lipid metabolism</keyword>
<evidence type="ECO:0000256" key="11">
    <source>
        <dbReference type="ARBA" id="ARBA00022833"/>
    </source>
</evidence>
<proteinExistence type="inferred from homology"/>
<comment type="subcellular location">
    <subcellularLocation>
        <location evidence="1">Endoplasmic reticulum membrane</location>
        <topology evidence="1">Multi-pass membrane protein</topology>
    </subcellularLocation>
</comment>
<evidence type="ECO:0000259" key="22">
    <source>
        <dbReference type="PROSITE" id="PS50255"/>
    </source>
</evidence>
<dbReference type="AlphaFoldDB" id="A0AAV5A9R2"/>
<reference evidence="23" key="1">
    <citation type="submission" date="2021-10" db="EMBL/GenBank/DDBJ databases">
        <title>De novo Genome Assembly of Clathrus columnatus (Basidiomycota, Fungi) Using Illumina and Nanopore Sequence Data.</title>
        <authorList>
            <person name="Ogiso-Tanaka E."/>
            <person name="Itagaki H."/>
            <person name="Hosoya T."/>
            <person name="Hosaka K."/>
        </authorList>
    </citation>
    <scope>NUCLEOTIDE SEQUENCE</scope>
    <source>
        <strain evidence="23">MO-923</strain>
    </source>
</reference>
<comment type="caution">
    <text evidence="23">The sequence shown here is derived from an EMBL/GenBank/DDBJ whole genome shotgun (WGS) entry which is preliminary data.</text>
</comment>
<dbReference type="EMBL" id="BPWL01000005">
    <property type="protein sequence ID" value="GJJ10447.1"/>
    <property type="molecule type" value="Genomic_DNA"/>
</dbReference>
<evidence type="ECO:0000256" key="1">
    <source>
        <dbReference type="ARBA" id="ARBA00004477"/>
    </source>
</evidence>
<evidence type="ECO:0000256" key="7">
    <source>
        <dbReference type="ARBA" id="ARBA00022692"/>
    </source>
</evidence>
<comment type="cofactor">
    <cofactor evidence="18">
        <name>Zn(2+)</name>
        <dbReference type="ChEBI" id="CHEBI:29105"/>
    </cofactor>
    <text evidence="18">Binds 2 Zn(2+) ions per subunit that likely form a catalytic dimetal center.</text>
</comment>
<feature type="transmembrane region" description="Helical" evidence="21">
    <location>
        <begin position="338"/>
        <end position="358"/>
    </location>
</feature>
<feature type="binding site" evidence="18">
    <location>
        <position position="374"/>
    </location>
    <ligand>
        <name>Zn(2+)</name>
        <dbReference type="ChEBI" id="CHEBI:29105"/>
        <label>1</label>
    </ligand>
</feature>
<evidence type="ECO:0000256" key="9">
    <source>
        <dbReference type="ARBA" id="ARBA00022824"/>
    </source>
</evidence>
<dbReference type="GO" id="GO:0005506">
    <property type="term" value="F:iron ion binding"/>
    <property type="evidence" value="ECO:0007669"/>
    <property type="project" value="InterPro"/>
</dbReference>
<evidence type="ECO:0000256" key="19">
    <source>
        <dbReference type="PIRSR" id="PIRSR005149-50"/>
    </source>
</evidence>
<feature type="binding site" evidence="18">
    <location>
        <position position="355"/>
    </location>
    <ligand>
        <name>Zn(2+)</name>
        <dbReference type="ChEBI" id="CHEBI:29105"/>
        <label>1</label>
    </ligand>
</feature>
<evidence type="ECO:0000256" key="5">
    <source>
        <dbReference type="ARBA" id="ARBA00022516"/>
    </source>
</evidence>
<feature type="compositionally biased region" description="Polar residues" evidence="20">
    <location>
        <begin position="1"/>
        <end position="25"/>
    </location>
</feature>
<protein>
    <recommendedName>
        <fullName evidence="22">Cytochrome b5 heme-binding domain-containing protein</fullName>
    </recommendedName>
</protein>
<evidence type="ECO:0000313" key="24">
    <source>
        <dbReference type="Proteomes" id="UP001050691"/>
    </source>
</evidence>
<keyword evidence="5" id="KW-0444">Lipid biosynthesis</keyword>
<name>A0AAV5A9R2_9AGAM</name>
<dbReference type="InterPro" id="IPR001199">
    <property type="entry name" value="Cyt_B5-like_heme/steroid-bd"/>
</dbReference>
<evidence type="ECO:0000313" key="23">
    <source>
        <dbReference type="EMBL" id="GJJ10447.1"/>
    </source>
</evidence>
<evidence type="ECO:0000256" key="10">
    <source>
        <dbReference type="ARBA" id="ARBA00022832"/>
    </source>
</evidence>
<dbReference type="GO" id="GO:0005789">
    <property type="term" value="C:endoplasmic reticulum membrane"/>
    <property type="evidence" value="ECO:0007669"/>
    <property type="project" value="UniProtKB-SubCell"/>
</dbReference>
<evidence type="ECO:0000256" key="6">
    <source>
        <dbReference type="ARBA" id="ARBA00022617"/>
    </source>
</evidence>
<dbReference type="PROSITE" id="PS50255">
    <property type="entry name" value="CYTOCHROME_B5_2"/>
    <property type="match status" value="1"/>
</dbReference>
<keyword evidence="6 19" id="KW-0349">Heme</keyword>
<evidence type="ECO:0000256" key="3">
    <source>
        <dbReference type="ARBA" id="ARBA00005189"/>
    </source>
</evidence>
<dbReference type="PANTHER" id="PTHR12863">
    <property type="entry name" value="FATTY ACID HYDROXYLASE"/>
    <property type="match status" value="1"/>
</dbReference>
<dbReference type="GO" id="GO:0080132">
    <property type="term" value="F:fatty acid 2-hydroxylase activity"/>
    <property type="evidence" value="ECO:0007669"/>
    <property type="project" value="InterPro"/>
</dbReference>
<keyword evidence="14 19" id="KW-0408">Iron</keyword>
<keyword evidence="16 21" id="KW-0472">Membrane</keyword>
<dbReference type="Gene3D" id="3.10.120.10">
    <property type="entry name" value="Cytochrome b5-like heme/steroid binding domain"/>
    <property type="match status" value="1"/>
</dbReference>
<feature type="binding site" evidence="18">
    <location>
        <position position="378"/>
    </location>
    <ligand>
        <name>Zn(2+)</name>
        <dbReference type="ChEBI" id="CHEBI:29105"/>
        <label>1</label>
    </ligand>
</feature>
<evidence type="ECO:0000256" key="20">
    <source>
        <dbReference type="SAM" id="MobiDB-lite"/>
    </source>
</evidence>
<feature type="region of interest" description="Disordered" evidence="20">
    <location>
        <begin position="1"/>
        <end position="31"/>
    </location>
</feature>
<evidence type="ECO:0000256" key="15">
    <source>
        <dbReference type="ARBA" id="ARBA00023098"/>
    </source>
</evidence>
<feature type="transmembrane region" description="Helical" evidence="21">
    <location>
        <begin position="197"/>
        <end position="217"/>
    </location>
</feature>
<dbReference type="SMART" id="SM01117">
    <property type="entry name" value="Cyt-b5"/>
    <property type="match status" value="1"/>
</dbReference>
<dbReference type="Proteomes" id="UP001050691">
    <property type="component" value="Unassembled WGS sequence"/>
</dbReference>
<accession>A0AAV5A9R2</accession>
<feature type="binding site" evidence="18">
    <location>
        <position position="359"/>
    </location>
    <ligand>
        <name>Zn(2+)</name>
        <dbReference type="ChEBI" id="CHEBI:29105"/>
        <label>1</label>
    </ligand>
</feature>
<comment type="similarity">
    <text evidence="4">Belongs to the sterol desaturase family. SCS7 subfamily.</text>
</comment>
<dbReference type="Pfam" id="PF00173">
    <property type="entry name" value="Cyt-b5"/>
    <property type="match status" value="1"/>
</dbReference>
<feature type="binding site" description="axial binding residue" evidence="19">
    <location>
        <position position="97"/>
    </location>
    <ligand>
        <name>heme</name>
        <dbReference type="ChEBI" id="CHEBI:30413"/>
    </ligand>
    <ligandPart>
        <name>Fe</name>
        <dbReference type="ChEBI" id="CHEBI:18248"/>
    </ligandPart>
</feature>
<feature type="binding site" evidence="18">
    <location>
        <position position="301"/>
    </location>
    <ligand>
        <name>Zn(2+)</name>
        <dbReference type="ChEBI" id="CHEBI:29105"/>
        <label>1</label>
    </ligand>
</feature>
<feature type="binding site" evidence="18">
    <location>
        <position position="300"/>
    </location>
    <ligand>
        <name>Zn(2+)</name>
        <dbReference type="ChEBI" id="CHEBI:29105"/>
        <label>1</label>
    </ligand>
</feature>